<dbReference type="AlphaFoldDB" id="A0A835QUT7"/>
<evidence type="ECO:0000256" key="1">
    <source>
        <dbReference type="SAM" id="MobiDB-lite"/>
    </source>
</evidence>
<proteinExistence type="predicted"/>
<feature type="region of interest" description="Disordered" evidence="1">
    <location>
        <begin position="190"/>
        <end position="236"/>
    </location>
</feature>
<gene>
    <name evidence="2" type="ORF">HPP92_010953</name>
</gene>
<evidence type="ECO:0000313" key="3">
    <source>
        <dbReference type="Proteomes" id="UP000636800"/>
    </source>
</evidence>
<organism evidence="2 3">
    <name type="scientific">Vanilla planifolia</name>
    <name type="common">Vanilla</name>
    <dbReference type="NCBI Taxonomy" id="51239"/>
    <lineage>
        <taxon>Eukaryota</taxon>
        <taxon>Viridiplantae</taxon>
        <taxon>Streptophyta</taxon>
        <taxon>Embryophyta</taxon>
        <taxon>Tracheophyta</taxon>
        <taxon>Spermatophyta</taxon>
        <taxon>Magnoliopsida</taxon>
        <taxon>Liliopsida</taxon>
        <taxon>Asparagales</taxon>
        <taxon>Orchidaceae</taxon>
        <taxon>Vanilloideae</taxon>
        <taxon>Vanilleae</taxon>
        <taxon>Vanilla</taxon>
    </lineage>
</organism>
<feature type="compositionally biased region" description="Polar residues" evidence="1">
    <location>
        <begin position="194"/>
        <end position="205"/>
    </location>
</feature>
<sequence length="369" mass="40036">MEVVIPAPEFHFIGLTDTAYVSAPSTPPRHFGGDSYLDISQQFNSAPTSPTAAAAIYAAFRNNCSAAGNASSVPFAWEENPKAPKSRGGNTDERDDYDFDFAFQIGGRRLGKGTPPAPPPLTDADELFELGIIRPLKLPPRLYTPVMGDRSPKSFRNRGGLLSPLRSGLRRCGKEVDPFTVAMVEVTSDRGRETNTMSRKGSRSLSPFRGKGGRGFFHTPNSSPPPPSVSNVSCKDKGSIGGGRKWFLKNLPLFRNSRDGSKDRLCSYTSSSSSSYSSLPSPKKNKGLSGKNSESSSFRWDSGSGRRGAVTPHEMGDATELAVATADEPTTKTPLLQRQSLFKFLRIKAANRAVAVSRFGVYLFNRGRR</sequence>
<feature type="compositionally biased region" description="Low complexity" evidence="1">
    <location>
        <begin position="267"/>
        <end position="282"/>
    </location>
</feature>
<dbReference type="PANTHER" id="PTHR33095:SF81">
    <property type="entry name" value="OS07G0619500 PROTEIN"/>
    <property type="match status" value="1"/>
</dbReference>
<dbReference type="PANTHER" id="PTHR33095">
    <property type="entry name" value="OS07G0619500 PROTEIN"/>
    <property type="match status" value="1"/>
</dbReference>
<dbReference type="Pfam" id="PF07816">
    <property type="entry name" value="DUF1645"/>
    <property type="match status" value="1"/>
</dbReference>
<evidence type="ECO:0000313" key="2">
    <source>
        <dbReference type="EMBL" id="KAG0480095.1"/>
    </source>
</evidence>
<comment type="caution">
    <text evidence="2">The sequence shown here is derived from an EMBL/GenBank/DDBJ whole genome shotgun (WGS) entry which is preliminary data.</text>
</comment>
<dbReference type="InterPro" id="IPR012442">
    <property type="entry name" value="DUF1645_plant"/>
</dbReference>
<protein>
    <submittedName>
        <fullName evidence="2">Uncharacterized protein</fullName>
    </submittedName>
</protein>
<accession>A0A835QUT7</accession>
<dbReference type="EMBL" id="JADCNL010000005">
    <property type="protein sequence ID" value="KAG0480095.1"/>
    <property type="molecule type" value="Genomic_DNA"/>
</dbReference>
<dbReference type="Proteomes" id="UP000636800">
    <property type="component" value="Chromosome 5"/>
</dbReference>
<feature type="compositionally biased region" description="Polar residues" evidence="1">
    <location>
        <begin position="290"/>
        <end position="299"/>
    </location>
</feature>
<feature type="region of interest" description="Disordered" evidence="1">
    <location>
        <begin position="260"/>
        <end position="313"/>
    </location>
</feature>
<keyword evidence="3" id="KW-1185">Reference proteome</keyword>
<reference evidence="2 3" key="1">
    <citation type="journal article" date="2020" name="Nat. Food">
        <title>A phased Vanilla planifolia genome enables genetic improvement of flavour and production.</title>
        <authorList>
            <person name="Hasing T."/>
            <person name="Tang H."/>
            <person name="Brym M."/>
            <person name="Khazi F."/>
            <person name="Huang T."/>
            <person name="Chambers A.H."/>
        </authorList>
    </citation>
    <scope>NUCLEOTIDE SEQUENCE [LARGE SCALE GENOMIC DNA]</scope>
    <source>
        <tissue evidence="2">Leaf</tissue>
    </source>
</reference>
<dbReference type="OrthoDB" id="26525at2759"/>
<name>A0A835QUT7_VANPL</name>